<keyword evidence="3" id="KW-0238">DNA-binding</keyword>
<dbReference type="AlphaFoldDB" id="X5MFW8"/>
<dbReference type="GO" id="GO:0032993">
    <property type="term" value="C:protein-DNA complex"/>
    <property type="evidence" value="ECO:0007669"/>
    <property type="project" value="TreeGrafter"/>
</dbReference>
<dbReference type="Pfam" id="PF03466">
    <property type="entry name" value="LysR_substrate"/>
    <property type="match status" value="1"/>
</dbReference>
<dbReference type="RefSeq" id="WP_043948328.1">
    <property type="nucleotide sequence ID" value="NZ_HG966617.1"/>
</dbReference>
<accession>X5MFW8</accession>
<dbReference type="Gene3D" id="1.10.10.10">
    <property type="entry name" value="Winged helix-like DNA-binding domain superfamily/Winged helix DNA-binding domain"/>
    <property type="match status" value="1"/>
</dbReference>
<keyword evidence="8" id="KW-1185">Reference proteome</keyword>
<dbReference type="InterPro" id="IPR000847">
    <property type="entry name" value="LysR_HTH_N"/>
</dbReference>
<dbReference type="PANTHER" id="PTHR30346:SF26">
    <property type="entry name" value="HYDROGEN PEROXIDE-INDUCIBLE GENES ACTIVATOR"/>
    <property type="match status" value="1"/>
</dbReference>
<dbReference type="SUPFAM" id="SSF46785">
    <property type="entry name" value="Winged helix' DNA-binding domain"/>
    <property type="match status" value="1"/>
</dbReference>
<dbReference type="SUPFAM" id="SSF53850">
    <property type="entry name" value="Periplasmic binding protein-like II"/>
    <property type="match status" value="1"/>
</dbReference>
<feature type="domain" description="HTH lysR-type" evidence="6">
    <location>
        <begin position="2"/>
        <end position="58"/>
    </location>
</feature>
<dbReference type="OrthoDB" id="9775392at2"/>
<dbReference type="KEGG" id="pect:BN1012_Phect2016"/>
<dbReference type="InterPro" id="IPR036388">
    <property type="entry name" value="WH-like_DNA-bd_sf"/>
</dbReference>
<keyword evidence="5" id="KW-0804">Transcription</keyword>
<dbReference type="STRING" id="1458461.BN1012_Phect2016"/>
<dbReference type="CDD" id="cd08411">
    <property type="entry name" value="PBP2_OxyR"/>
    <property type="match status" value="1"/>
</dbReference>
<evidence type="ECO:0000256" key="5">
    <source>
        <dbReference type="ARBA" id="ARBA00023163"/>
    </source>
</evidence>
<dbReference type="GO" id="GO:0003677">
    <property type="term" value="F:DNA binding"/>
    <property type="evidence" value="ECO:0007669"/>
    <property type="project" value="UniProtKB-KW"/>
</dbReference>
<evidence type="ECO:0000313" key="7">
    <source>
        <dbReference type="EMBL" id="CDO60229.1"/>
    </source>
</evidence>
<evidence type="ECO:0000256" key="1">
    <source>
        <dbReference type="ARBA" id="ARBA00009437"/>
    </source>
</evidence>
<proteinExistence type="inferred from homology"/>
<reference evidence="7 8" key="1">
    <citation type="journal article" date="2014" name="Front. Genet.">
        <title>Genome and metabolic network of "Candidatus Phaeomarinobacter ectocarpi" Ec32, a new candidate genus of Alphaproteobacteria frequently associated with brown algae.</title>
        <authorList>
            <person name="Dittami S.M."/>
            <person name="Barbeyron T."/>
            <person name="Boyen C."/>
            <person name="Cambefort J."/>
            <person name="Collet G."/>
            <person name="Delage L."/>
            <person name="Gobet A."/>
            <person name="Groisillier A."/>
            <person name="Leblanc C."/>
            <person name="Michel G."/>
            <person name="Scornet D."/>
            <person name="Siegel A."/>
            <person name="Tapia J.E."/>
            <person name="Tonon T."/>
        </authorList>
    </citation>
    <scope>NUCLEOTIDE SEQUENCE [LARGE SCALE GENOMIC DNA]</scope>
    <source>
        <strain evidence="7 8">Ec32</strain>
    </source>
</reference>
<dbReference type="FunFam" id="1.10.10.10:FF:000001">
    <property type="entry name" value="LysR family transcriptional regulator"/>
    <property type="match status" value="1"/>
</dbReference>
<comment type="similarity">
    <text evidence="1">Belongs to the LysR transcriptional regulatory family.</text>
</comment>
<dbReference type="HOGENOM" id="CLU_039613_6_4_5"/>
<dbReference type="PRINTS" id="PR00039">
    <property type="entry name" value="HTHLYSR"/>
</dbReference>
<sequence length="299" mass="32460">MISTKQLLYFDAVARLKHFGRAAEERAVTQPALSMQIQEMERELGVALVERGRTIRLTDAGAEIAARAAAILQQIDGLSDFASQRQGVLTGRLRLGVIPSIAPYLLPSVLPELQARYPHLELRIRETLTEYLLGQLEDGTLDVALLALPVDAAGLETIALFEDRFLLATAADAPAPKRKWARTDALDDAPLLLLEEGHCLREQALSFCSLRSTDNADSFGASSLSTLVQMVASGMGQTLLPEMSVGLEAARNDLRVMRFETPEPSRTVGLAFRKTSPLKADFEALGTVIADTQPAPAKI</sequence>
<dbReference type="PROSITE" id="PS50931">
    <property type="entry name" value="HTH_LYSR"/>
    <property type="match status" value="1"/>
</dbReference>
<evidence type="ECO:0000259" key="6">
    <source>
        <dbReference type="PROSITE" id="PS50931"/>
    </source>
</evidence>
<dbReference type="Proteomes" id="UP000032160">
    <property type="component" value="Chromosome I"/>
</dbReference>
<gene>
    <name evidence="7" type="ORF">BN1012_Phect2016</name>
</gene>
<evidence type="ECO:0000256" key="2">
    <source>
        <dbReference type="ARBA" id="ARBA00023015"/>
    </source>
</evidence>
<dbReference type="PATRIC" id="fig|1458461.3.peg.2022"/>
<protein>
    <submittedName>
        <fullName evidence="7">Hydrogen peroxide-inducible genes activator</fullName>
    </submittedName>
</protein>
<dbReference type="Gene3D" id="3.40.190.10">
    <property type="entry name" value="Periplasmic binding protein-like II"/>
    <property type="match status" value="2"/>
</dbReference>
<evidence type="ECO:0000256" key="3">
    <source>
        <dbReference type="ARBA" id="ARBA00023125"/>
    </source>
</evidence>
<dbReference type="PANTHER" id="PTHR30346">
    <property type="entry name" value="TRANSCRIPTIONAL DUAL REGULATOR HCAR-RELATED"/>
    <property type="match status" value="1"/>
</dbReference>
<dbReference type="GO" id="GO:0003700">
    <property type="term" value="F:DNA-binding transcription factor activity"/>
    <property type="evidence" value="ECO:0007669"/>
    <property type="project" value="InterPro"/>
</dbReference>
<dbReference type="EMBL" id="HG966617">
    <property type="protein sequence ID" value="CDO60229.1"/>
    <property type="molecule type" value="Genomic_DNA"/>
</dbReference>
<keyword evidence="2" id="KW-0805">Transcription regulation</keyword>
<dbReference type="InterPro" id="IPR036390">
    <property type="entry name" value="WH_DNA-bd_sf"/>
</dbReference>
<dbReference type="InterPro" id="IPR005119">
    <property type="entry name" value="LysR_subst-bd"/>
</dbReference>
<name>X5MFW8_9HYPH</name>
<keyword evidence="4" id="KW-0010">Activator</keyword>
<organism evidence="7 8">
    <name type="scientific">Candidatus Phaeomarinibacter ectocarpi</name>
    <dbReference type="NCBI Taxonomy" id="1458461"/>
    <lineage>
        <taxon>Bacteria</taxon>
        <taxon>Pseudomonadati</taxon>
        <taxon>Pseudomonadota</taxon>
        <taxon>Alphaproteobacteria</taxon>
        <taxon>Hyphomicrobiales</taxon>
        <taxon>Parvibaculaceae</taxon>
        <taxon>Candidatus Phaeomarinibacter</taxon>
    </lineage>
</organism>
<evidence type="ECO:0000313" key="8">
    <source>
        <dbReference type="Proteomes" id="UP000032160"/>
    </source>
</evidence>
<evidence type="ECO:0000256" key="4">
    <source>
        <dbReference type="ARBA" id="ARBA00023159"/>
    </source>
</evidence>
<dbReference type="Pfam" id="PF00126">
    <property type="entry name" value="HTH_1"/>
    <property type="match status" value="1"/>
</dbReference>